<dbReference type="AlphaFoldDB" id="U9UTY7"/>
<reference evidence="1" key="1">
    <citation type="submission" date="2013-07" db="EMBL/GenBank/DDBJ databases">
        <title>The genome of an arbuscular mycorrhizal fungus provides insights into the evolution of the oldest plant symbiosis.</title>
        <authorList>
            <consortium name="DOE Joint Genome Institute"/>
            <person name="Tisserant E."/>
            <person name="Malbreil M."/>
            <person name="Kuo A."/>
            <person name="Kohler A."/>
            <person name="Symeonidi A."/>
            <person name="Balestrini R."/>
            <person name="Charron P."/>
            <person name="Duensing N."/>
            <person name="Frei-dit-Frey N."/>
            <person name="Gianinazzi-Pearson V."/>
            <person name="Gilbert B."/>
            <person name="Handa Y."/>
            <person name="Hijri M."/>
            <person name="Kaul R."/>
            <person name="Kawaguchi M."/>
            <person name="Krajinski F."/>
            <person name="Lammers P."/>
            <person name="Lapierre D."/>
            <person name="Masclaux F.G."/>
            <person name="Murat C."/>
            <person name="Morin E."/>
            <person name="Ndikumana S."/>
            <person name="Pagni M."/>
            <person name="Petitpierre D."/>
            <person name="Requena N."/>
            <person name="Rosikiewicz P."/>
            <person name="Riley R."/>
            <person name="Saito K."/>
            <person name="San Clemente H."/>
            <person name="Shapiro H."/>
            <person name="van Tuinen D."/>
            <person name="Becard G."/>
            <person name="Bonfante P."/>
            <person name="Paszkowski U."/>
            <person name="Shachar-Hill Y."/>
            <person name="Young J.P."/>
            <person name="Sanders I.R."/>
            <person name="Henrissat B."/>
            <person name="Rensing S.A."/>
            <person name="Grigoriev I.V."/>
            <person name="Corradi N."/>
            <person name="Roux C."/>
            <person name="Martin F."/>
        </authorList>
    </citation>
    <scope>NUCLEOTIDE SEQUENCE</scope>
    <source>
        <strain evidence="1">DAOM 197198</strain>
    </source>
</reference>
<dbReference type="EMBL" id="KI274427">
    <property type="protein sequence ID" value="ESA23855.1"/>
    <property type="molecule type" value="Genomic_DNA"/>
</dbReference>
<dbReference type="VEuPathDB" id="FungiDB:RhiirFUN_025527"/>
<protein>
    <submittedName>
        <fullName evidence="1">Uncharacterized protein</fullName>
    </submittedName>
</protein>
<name>U9UTY7_RHIID</name>
<accession>U9UTY7</accession>
<dbReference type="HOGENOM" id="CLU_2237987_0_0_1"/>
<gene>
    <name evidence="1" type="ORF">GLOINDRAFT_15008</name>
</gene>
<organism evidence="1">
    <name type="scientific">Rhizophagus irregularis (strain DAOM 181602 / DAOM 197198 / MUCL 43194)</name>
    <name type="common">Arbuscular mycorrhizal fungus</name>
    <name type="synonym">Glomus intraradices</name>
    <dbReference type="NCBI Taxonomy" id="747089"/>
    <lineage>
        <taxon>Eukaryota</taxon>
        <taxon>Fungi</taxon>
        <taxon>Fungi incertae sedis</taxon>
        <taxon>Mucoromycota</taxon>
        <taxon>Glomeromycotina</taxon>
        <taxon>Glomeromycetes</taxon>
        <taxon>Glomerales</taxon>
        <taxon>Glomeraceae</taxon>
        <taxon>Rhizophagus</taxon>
    </lineage>
</organism>
<proteinExistence type="predicted"/>
<evidence type="ECO:0000313" key="1">
    <source>
        <dbReference type="EMBL" id="ESA23855.1"/>
    </source>
</evidence>
<sequence length="105" mass="12160">MTLEEKDAYLALFKRYKTYRYVNRLLNIEIEIGGRTVIRLENTFADDSIPNITSILIVKKTLLLKDLSLQFSYILIENGIGSLQHLNAASYRSCKWSNNIPKTFD</sequence>